<keyword evidence="9" id="KW-0732">Signal</keyword>
<dbReference type="VEuPathDB" id="FungiDB:EYZ11_007494"/>
<feature type="region of interest" description="Disordered" evidence="7">
    <location>
        <begin position="378"/>
        <end position="399"/>
    </location>
</feature>
<accession>A0A4S3JD37</accession>
<keyword evidence="3 8" id="KW-0812">Transmembrane</keyword>
<evidence type="ECO:0000256" key="6">
    <source>
        <dbReference type="ARBA" id="ARBA00023136"/>
    </source>
</evidence>
<comment type="subcellular location">
    <subcellularLocation>
        <location evidence="1">Membrane</location>
    </subcellularLocation>
</comment>
<dbReference type="SMART" id="SM00664">
    <property type="entry name" value="DoH"/>
    <property type="match status" value="1"/>
</dbReference>
<dbReference type="EMBL" id="SOSA01000291">
    <property type="protein sequence ID" value="THC93040.1"/>
    <property type="molecule type" value="Genomic_DNA"/>
</dbReference>
<dbReference type="InterPro" id="IPR006593">
    <property type="entry name" value="Cyt_b561/ferric_Rdtase_TM"/>
</dbReference>
<evidence type="ECO:0000256" key="3">
    <source>
        <dbReference type="ARBA" id="ARBA00022692"/>
    </source>
</evidence>
<evidence type="ECO:0000259" key="10">
    <source>
        <dbReference type="SMART" id="SM00664"/>
    </source>
</evidence>
<gene>
    <name evidence="12" type="ORF">EYZ11_007494</name>
</gene>
<feature type="domain" description="Cytochrome b561" evidence="11">
    <location>
        <begin position="211"/>
        <end position="335"/>
    </location>
</feature>
<keyword evidence="6 8" id="KW-0472">Membrane</keyword>
<evidence type="ECO:0000256" key="4">
    <source>
        <dbReference type="ARBA" id="ARBA00022982"/>
    </source>
</evidence>
<evidence type="ECO:0000256" key="5">
    <source>
        <dbReference type="ARBA" id="ARBA00022989"/>
    </source>
</evidence>
<dbReference type="CDD" id="cd09630">
    <property type="entry name" value="CDH_like_cytochrome"/>
    <property type="match status" value="1"/>
</dbReference>
<evidence type="ECO:0000313" key="12">
    <source>
        <dbReference type="EMBL" id="THC93040.1"/>
    </source>
</evidence>
<dbReference type="SUPFAM" id="SSF49344">
    <property type="entry name" value="CBD9-like"/>
    <property type="match status" value="1"/>
</dbReference>
<evidence type="ECO:0000256" key="8">
    <source>
        <dbReference type="SAM" id="Phobius"/>
    </source>
</evidence>
<protein>
    <recommendedName>
        <fullName evidence="14">Cytochrome b561 domain-containing protein</fullName>
    </recommendedName>
</protein>
<keyword evidence="13" id="KW-1185">Reference proteome</keyword>
<proteinExistence type="predicted"/>
<keyword evidence="4" id="KW-0249">Electron transport</keyword>
<evidence type="ECO:0000256" key="2">
    <source>
        <dbReference type="ARBA" id="ARBA00022448"/>
    </source>
</evidence>
<dbReference type="PANTHER" id="PTHR47797">
    <property type="entry name" value="DEHYDROGENASE, PUTATIVE (AFU_ORTHOLOGUE AFUA_8G05805)-RELATED"/>
    <property type="match status" value="1"/>
</dbReference>
<dbReference type="Gene3D" id="1.20.120.1770">
    <property type="match status" value="1"/>
</dbReference>
<evidence type="ECO:0000259" key="11">
    <source>
        <dbReference type="SMART" id="SM00665"/>
    </source>
</evidence>
<dbReference type="CDD" id="cd08760">
    <property type="entry name" value="Cyt_b561_FRRS1_like"/>
    <property type="match status" value="1"/>
</dbReference>
<dbReference type="Pfam" id="PF16010">
    <property type="entry name" value="CDH-cyt"/>
    <property type="match status" value="1"/>
</dbReference>
<dbReference type="GO" id="GO:0016020">
    <property type="term" value="C:membrane"/>
    <property type="evidence" value="ECO:0007669"/>
    <property type="project" value="UniProtKB-SubCell"/>
</dbReference>
<dbReference type="InterPro" id="IPR015920">
    <property type="entry name" value="Cellobiose_DH-like_cyt"/>
</dbReference>
<dbReference type="PANTHER" id="PTHR47797:SF1">
    <property type="entry name" value="CYTOCHROME B561 DOMAIN-CONTAINING PROTEIN-RELATED"/>
    <property type="match status" value="1"/>
</dbReference>
<keyword evidence="5 8" id="KW-1133">Transmembrane helix</keyword>
<evidence type="ECO:0008006" key="14">
    <source>
        <dbReference type="Google" id="ProtNLM"/>
    </source>
</evidence>
<feature type="chain" id="PRO_5020570192" description="Cytochrome b561 domain-containing protein" evidence="9">
    <location>
        <begin position="22"/>
        <end position="399"/>
    </location>
</feature>
<evidence type="ECO:0000313" key="13">
    <source>
        <dbReference type="Proteomes" id="UP000308092"/>
    </source>
</evidence>
<feature type="transmembrane region" description="Helical" evidence="8">
    <location>
        <begin position="318"/>
        <end position="338"/>
    </location>
</feature>
<feature type="transmembrane region" description="Helical" evidence="8">
    <location>
        <begin position="207"/>
        <end position="232"/>
    </location>
</feature>
<feature type="domain" description="DOMON" evidence="10">
    <location>
        <begin position="63"/>
        <end position="148"/>
    </location>
</feature>
<comment type="caution">
    <text evidence="12">The sequence shown here is derived from an EMBL/GenBank/DDBJ whole genome shotgun (WGS) entry which is preliminary data.</text>
</comment>
<dbReference type="Proteomes" id="UP000308092">
    <property type="component" value="Unassembled WGS sequence"/>
</dbReference>
<feature type="signal peptide" evidence="9">
    <location>
        <begin position="1"/>
        <end position="21"/>
    </location>
</feature>
<evidence type="ECO:0000256" key="1">
    <source>
        <dbReference type="ARBA" id="ARBA00004370"/>
    </source>
</evidence>
<sequence length="399" mass="42700">MKLRNLLVNATTLAVCRTALAKIATFSPDGQSEAFYSITIPSSTSSDSTPIFFQIKAPSTFEWIALGQGVQMASSNMFLLYSSSSIDVTLSPRWGEGHIEPTFNPDAQVTLLEGSGIENGIMTANVRCDNCINQENDLASSKWIWAYKEGQPLSSSNVSQKIGFHDNFGSANVDLSRSLSNSDNPFVGYDPSTSAMSSNRSGGNNKAVLVTHGFLMSFAFVLLFPSFALLVPAPLSIPVLKAHAPLQVVTLAIAIAGMGLGLRLWVGGGVPQNTDVHPILGIIVMALLILLQPLMGWFQHLQFRRNGGKSVFAHAHRWLGRTMIILGIINGGLGFRLAGIGKPGTSRGAMIAYSVIAGVMGLAYISVHLIGTMRRGAKQTSESVGETKEVNDDGEEVEK</sequence>
<keyword evidence="2" id="KW-0813">Transport</keyword>
<evidence type="ECO:0000256" key="7">
    <source>
        <dbReference type="SAM" id="MobiDB-lite"/>
    </source>
</evidence>
<name>A0A4S3JD37_9EURO</name>
<organism evidence="12 13">
    <name type="scientific">Aspergillus tanneri</name>
    <dbReference type="NCBI Taxonomy" id="1220188"/>
    <lineage>
        <taxon>Eukaryota</taxon>
        <taxon>Fungi</taxon>
        <taxon>Dikarya</taxon>
        <taxon>Ascomycota</taxon>
        <taxon>Pezizomycotina</taxon>
        <taxon>Eurotiomycetes</taxon>
        <taxon>Eurotiomycetidae</taxon>
        <taxon>Eurotiales</taxon>
        <taxon>Aspergillaceae</taxon>
        <taxon>Aspergillus</taxon>
        <taxon>Aspergillus subgen. Circumdati</taxon>
    </lineage>
</organism>
<dbReference type="AlphaFoldDB" id="A0A4S3JD37"/>
<dbReference type="Gene3D" id="2.60.40.1210">
    <property type="entry name" value="Cellobiose dehydrogenase, cytochrome domain"/>
    <property type="match status" value="1"/>
</dbReference>
<evidence type="ECO:0000256" key="9">
    <source>
        <dbReference type="SAM" id="SignalP"/>
    </source>
</evidence>
<feature type="transmembrane region" description="Helical" evidence="8">
    <location>
        <begin position="350"/>
        <end position="371"/>
    </location>
</feature>
<dbReference type="STRING" id="1220188.A0A4S3JD37"/>
<dbReference type="SMART" id="SM00665">
    <property type="entry name" value="B561"/>
    <property type="match status" value="1"/>
</dbReference>
<dbReference type="InterPro" id="IPR005018">
    <property type="entry name" value="DOMON_domain"/>
</dbReference>
<feature type="transmembrane region" description="Helical" evidence="8">
    <location>
        <begin position="244"/>
        <end position="266"/>
    </location>
</feature>
<feature type="transmembrane region" description="Helical" evidence="8">
    <location>
        <begin position="278"/>
        <end position="298"/>
    </location>
</feature>
<reference evidence="12 13" key="1">
    <citation type="submission" date="2019-03" db="EMBL/GenBank/DDBJ databases">
        <title>The genome sequence of a newly discovered highly antifungal drug resistant Aspergillus species, Aspergillus tanneri NIH 1004.</title>
        <authorList>
            <person name="Mounaud S."/>
            <person name="Singh I."/>
            <person name="Joardar V."/>
            <person name="Pakala S."/>
            <person name="Pakala S."/>
            <person name="Venepally P."/>
            <person name="Hoover J."/>
            <person name="Nierman W."/>
            <person name="Chung J."/>
            <person name="Losada L."/>
        </authorList>
    </citation>
    <scope>NUCLEOTIDE SEQUENCE [LARGE SCALE GENOMIC DNA]</scope>
    <source>
        <strain evidence="12 13">NIH1004</strain>
    </source>
</reference>